<name>A0A852U9B5_9ACTN</name>
<gene>
    <name evidence="1" type="ORF">HDA32_005824</name>
</gene>
<accession>A0A852U9B5</accession>
<dbReference type="AlphaFoldDB" id="A0A852U9B5"/>
<comment type="caution">
    <text evidence="1">The sequence shown here is derived from an EMBL/GenBank/DDBJ whole genome shotgun (WGS) entry which is preliminary data.</text>
</comment>
<dbReference type="RefSeq" id="WP_179646147.1">
    <property type="nucleotide sequence ID" value="NZ_BAAAYY010000045.1"/>
</dbReference>
<dbReference type="EMBL" id="JACCCC010000001">
    <property type="protein sequence ID" value="NYE50704.1"/>
    <property type="molecule type" value="Genomic_DNA"/>
</dbReference>
<sequence>MTRGHRSSGRAERGSGDSALLAAMLPTAVLTALPEVAGLTTRERRALAERSADALTAHGDDLVYGGRDCAPTFAALARGLAAAALQPGGVTYAGHHFCVRPHRDCPHPKAGLFHARLCGVDVIGVFDT</sequence>
<dbReference type="Proteomes" id="UP000589036">
    <property type="component" value="Unassembled WGS sequence"/>
</dbReference>
<keyword evidence="2" id="KW-1185">Reference proteome</keyword>
<proteinExistence type="predicted"/>
<protein>
    <submittedName>
        <fullName evidence="1">Uncharacterized protein</fullName>
    </submittedName>
</protein>
<organism evidence="1 2">
    <name type="scientific">Spinactinospora alkalitolerans</name>
    <dbReference type="NCBI Taxonomy" id="687207"/>
    <lineage>
        <taxon>Bacteria</taxon>
        <taxon>Bacillati</taxon>
        <taxon>Actinomycetota</taxon>
        <taxon>Actinomycetes</taxon>
        <taxon>Streptosporangiales</taxon>
        <taxon>Nocardiopsidaceae</taxon>
        <taxon>Spinactinospora</taxon>
    </lineage>
</organism>
<reference evidence="1 2" key="1">
    <citation type="submission" date="2020-07" db="EMBL/GenBank/DDBJ databases">
        <title>Sequencing the genomes of 1000 actinobacteria strains.</title>
        <authorList>
            <person name="Klenk H.-P."/>
        </authorList>
    </citation>
    <scope>NUCLEOTIDE SEQUENCE [LARGE SCALE GENOMIC DNA]</scope>
    <source>
        <strain evidence="1 2">CXB654</strain>
    </source>
</reference>
<evidence type="ECO:0000313" key="1">
    <source>
        <dbReference type="EMBL" id="NYE50704.1"/>
    </source>
</evidence>
<evidence type="ECO:0000313" key="2">
    <source>
        <dbReference type="Proteomes" id="UP000589036"/>
    </source>
</evidence>